<dbReference type="EMBL" id="GBXM01099630">
    <property type="protein sequence ID" value="JAH08947.1"/>
    <property type="molecule type" value="Transcribed_RNA"/>
</dbReference>
<protein>
    <submittedName>
        <fullName evidence="1">Uncharacterized protein</fullName>
    </submittedName>
</protein>
<reference evidence="1" key="1">
    <citation type="submission" date="2014-11" db="EMBL/GenBank/DDBJ databases">
        <authorList>
            <person name="Amaro Gonzalez C."/>
        </authorList>
    </citation>
    <scope>NUCLEOTIDE SEQUENCE</scope>
</reference>
<proteinExistence type="predicted"/>
<sequence>MMRSGKTRVQDTIRVFTSAAVFEFSSTG</sequence>
<organism evidence="1">
    <name type="scientific">Anguilla anguilla</name>
    <name type="common">European freshwater eel</name>
    <name type="synonym">Muraena anguilla</name>
    <dbReference type="NCBI Taxonomy" id="7936"/>
    <lineage>
        <taxon>Eukaryota</taxon>
        <taxon>Metazoa</taxon>
        <taxon>Chordata</taxon>
        <taxon>Craniata</taxon>
        <taxon>Vertebrata</taxon>
        <taxon>Euteleostomi</taxon>
        <taxon>Actinopterygii</taxon>
        <taxon>Neopterygii</taxon>
        <taxon>Teleostei</taxon>
        <taxon>Anguilliformes</taxon>
        <taxon>Anguillidae</taxon>
        <taxon>Anguilla</taxon>
    </lineage>
</organism>
<dbReference type="AlphaFoldDB" id="A0A0E9PXD7"/>
<evidence type="ECO:0000313" key="1">
    <source>
        <dbReference type="EMBL" id="JAH08947.1"/>
    </source>
</evidence>
<name>A0A0E9PXD7_ANGAN</name>
<reference evidence="1" key="2">
    <citation type="journal article" date="2015" name="Fish Shellfish Immunol.">
        <title>Early steps in the European eel (Anguilla anguilla)-Vibrio vulnificus interaction in the gills: Role of the RtxA13 toxin.</title>
        <authorList>
            <person name="Callol A."/>
            <person name="Pajuelo D."/>
            <person name="Ebbesson L."/>
            <person name="Teles M."/>
            <person name="MacKenzie S."/>
            <person name="Amaro C."/>
        </authorList>
    </citation>
    <scope>NUCLEOTIDE SEQUENCE</scope>
</reference>
<accession>A0A0E9PXD7</accession>